<dbReference type="KEGG" id="mbas:ALGA_1488"/>
<dbReference type="Gene3D" id="2.40.160.20">
    <property type="match status" value="1"/>
</dbReference>
<evidence type="ECO:0000259" key="3">
    <source>
        <dbReference type="Pfam" id="PF13505"/>
    </source>
</evidence>
<gene>
    <name evidence="4" type="ORF">ALGA_1488</name>
</gene>
<dbReference type="SUPFAM" id="SSF56925">
    <property type="entry name" value="OMPA-like"/>
    <property type="match status" value="1"/>
</dbReference>
<dbReference type="AlphaFoldDB" id="A0A1Y1CHN1"/>
<evidence type="ECO:0000256" key="2">
    <source>
        <dbReference type="SAM" id="SignalP"/>
    </source>
</evidence>
<sequence length="209" mass="23726">MKFKSVIFLLIAMYFCSVGNAQYHKDKNLLVGASVGYQYPMGDLGDQAKAGPSIRLTGQKMLNKKLSVGAELSYSLLGQNKFWDGDNRGSYDVDYNIGSALLRASYYFDAWDRDFHPYVSLAFGYFYYRNKVNFIATSGGVDDFKYTMSENKVGLAPNIGFLYDLSEDWSFDMNLRYIYIPNLSDSTTAYSGFDKISLPELSIGLFFRF</sequence>
<keyword evidence="5" id="KW-1185">Reference proteome</keyword>
<dbReference type="InterPro" id="IPR027385">
    <property type="entry name" value="Beta-barrel_OMP"/>
</dbReference>
<evidence type="ECO:0000313" key="5">
    <source>
        <dbReference type="Proteomes" id="UP000218267"/>
    </source>
</evidence>
<feature type="domain" description="Outer membrane protein beta-barrel" evidence="3">
    <location>
        <begin position="8"/>
        <end position="192"/>
    </location>
</feature>
<accession>A0A1Y1CHN1</accession>
<dbReference type="EMBL" id="AP018042">
    <property type="protein sequence ID" value="BAX79867.1"/>
    <property type="molecule type" value="Genomic_DNA"/>
</dbReference>
<evidence type="ECO:0000256" key="1">
    <source>
        <dbReference type="ARBA" id="ARBA00022729"/>
    </source>
</evidence>
<feature type="signal peptide" evidence="2">
    <location>
        <begin position="1"/>
        <end position="21"/>
    </location>
</feature>
<proteinExistence type="predicted"/>
<feature type="chain" id="PRO_5012440411" description="Outer membrane protein beta-barrel domain-containing protein" evidence="2">
    <location>
        <begin position="22"/>
        <end position="209"/>
    </location>
</feature>
<organism evidence="4 5">
    <name type="scientific">Labilibaculum antarcticum</name>
    <dbReference type="NCBI Taxonomy" id="1717717"/>
    <lineage>
        <taxon>Bacteria</taxon>
        <taxon>Pseudomonadati</taxon>
        <taxon>Bacteroidota</taxon>
        <taxon>Bacteroidia</taxon>
        <taxon>Marinilabiliales</taxon>
        <taxon>Marinifilaceae</taxon>
        <taxon>Labilibaculum</taxon>
    </lineage>
</organism>
<reference evidence="4 5" key="1">
    <citation type="journal article" date="2018" name="Mar. Genomics">
        <title>Complete genome sequence of Marinifilaceae bacterium strain SPP2, isolated from the Antarctic marine sediment.</title>
        <authorList>
            <person name="Watanabe M."/>
            <person name="Kojima H."/>
            <person name="Fukui M."/>
        </authorList>
    </citation>
    <scope>NUCLEOTIDE SEQUENCE [LARGE SCALE GENOMIC DNA]</scope>
    <source>
        <strain evidence="4 5">SPP2</strain>
    </source>
</reference>
<dbReference type="Pfam" id="PF13505">
    <property type="entry name" value="OMP_b-brl"/>
    <property type="match status" value="1"/>
</dbReference>
<name>A0A1Y1CHN1_9BACT</name>
<dbReference type="OrthoDB" id="9807574at2"/>
<dbReference type="RefSeq" id="WP_096428748.1">
    <property type="nucleotide sequence ID" value="NZ_AP018042.1"/>
</dbReference>
<protein>
    <recommendedName>
        <fullName evidence="3">Outer membrane protein beta-barrel domain-containing protein</fullName>
    </recommendedName>
</protein>
<keyword evidence="1 2" id="KW-0732">Signal</keyword>
<reference evidence="5" key="2">
    <citation type="journal article" date="2020" name="Antonie Van Leeuwenhoek">
        <title>Labilibaculum antarcticum sp. nov., a novel facultative anaerobic, psychrotorelant bacterium isolated from marine sediment of Antarctica.</title>
        <authorList>
            <person name="Watanabe M."/>
            <person name="Kojima H."/>
            <person name="Fukui M."/>
        </authorList>
    </citation>
    <scope>NUCLEOTIDE SEQUENCE [LARGE SCALE GENOMIC DNA]</scope>
    <source>
        <strain evidence="5">SPP2</strain>
    </source>
</reference>
<dbReference type="Proteomes" id="UP000218267">
    <property type="component" value="Chromosome"/>
</dbReference>
<dbReference type="InterPro" id="IPR011250">
    <property type="entry name" value="OMP/PagP_B-barrel"/>
</dbReference>
<evidence type="ECO:0000313" key="4">
    <source>
        <dbReference type="EMBL" id="BAX79867.1"/>
    </source>
</evidence>